<sequence length="193" mass="20962">MPILVEPALPTGHLRDRPQPRLSIDDELTLRPWQAGDAEAVRTAFGCPEIQRWHVRRIDTAAEALDWIEGWGPRWLADRDVSWAVVGPADEVLGQAGFRGLDLVDATAEVSYWVLPSARGRGVAVRAARAVVGWSFAELGLARLGLRHSTANLGSCRVAERAGFALEGTLRSAARHADGRHDMHLHAVVSAAS</sequence>
<dbReference type="PANTHER" id="PTHR43441">
    <property type="entry name" value="RIBOSOMAL-PROTEIN-SERINE ACETYLTRANSFERASE"/>
    <property type="match status" value="1"/>
</dbReference>
<dbReference type="Pfam" id="PF13302">
    <property type="entry name" value="Acetyltransf_3"/>
    <property type="match status" value="1"/>
</dbReference>
<dbReference type="SUPFAM" id="SSF55729">
    <property type="entry name" value="Acyl-CoA N-acyltransferases (Nat)"/>
    <property type="match status" value="1"/>
</dbReference>
<dbReference type="PROSITE" id="PS51186">
    <property type="entry name" value="GNAT"/>
    <property type="match status" value="1"/>
</dbReference>
<accession>A0A7W7FYQ7</accession>
<dbReference type="Proteomes" id="UP000533598">
    <property type="component" value="Unassembled WGS sequence"/>
</dbReference>
<gene>
    <name evidence="2" type="ORF">HNR67_008518</name>
</gene>
<dbReference type="AlphaFoldDB" id="A0A7W7FYQ7"/>
<proteinExistence type="predicted"/>
<evidence type="ECO:0000313" key="2">
    <source>
        <dbReference type="EMBL" id="MBB4682400.1"/>
    </source>
</evidence>
<comment type="caution">
    <text evidence="2">The sequence shown here is derived from an EMBL/GenBank/DDBJ whole genome shotgun (WGS) entry which is preliminary data.</text>
</comment>
<dbReference type="EMBL" id="JACHMH010000001">
    <property type="protein sequence ID" value="MBB4682400.1"/>
    <property type="molecule type" value="Genomic_DNA"/>
</dbReference>
<dbReference type="Gene3D" id="3.40.630.30">
    <property type="match status" value="1"/>
</dbReference>
<dbReference type="InterPro" id="IPR000182">
    <property type="entry name" value="GNAT_dom"/>
</dbReference>
<dbReference type="InterPro" id="IPR051908">
    <property type="entry name" value="Ribosomal_N-acetyltransferase"/>
</dbReference>
<dbReference type="GO" id="GO:0005737">
    <property type="term" value="C:cytoplasm"/>
    <property type="evidence" value="ECO:0007669"/>
    <property type="project" value="TreeGrafter"/>
</dbReference>
<protein>
    <submittedName>
        <fullName evidence="2">RimJ/RimL family protein N-acetyltransferase</fullName>
    </submittedName>
</protein>
<organism evidence="2 3">
    <name type="scientific">Crossiella cryophila</name>
    <dbReference type="NCBI Taxonomy" id="43355"/>
    <lineage>
        <taxon>Bacteria</taxon>
        <taxon>Bacillati</taxon>
        <taxon>Actinomycetota</taxon>
        <taxon>Actinomycetes</taxon>
        <taxon>Pseudonocardiales</taxon>
        <taxon>Pseudonocardiaceae</taxon>
        <taxon>Crossiella</taxon>
    </lineage>
</organism>
<dbReference type="InterPro" id="IPR016181">
    <property type="entry name" value="Acyl_CoA_acyltransferase"/>
</dbReference>
<evidence type="ECO:0000313" key="3">
    <source>
        <dbReference type="Proteomes" id="UP000533598"/>
    </source>
</evidence>
<reference evidence="2 3" key="1">
    <citation type="submission" date="2020-08" db="EMBL/GenBank/DDBJ databases">
        <title>Sequencing the genomes of 1000 actinobacteria strains.</title>
        <authorList>
            <person name="Klenk H.-P."/>
        </authorList>
    </citation>
    <scope>NUCLEOTIDE SEQUENCE [LARGE SCALE GENOMIC DNA]</scope>
    <source>
        <strain evidence="2 3">DSM 44230</strain>
    </source>
</reference>
<dbReference type="RefSeq" id="WP_185009681.1">
    <property type="nucleotide sequence ID" value="NZ_BAAAUI010000007.1"/>
</dbReference>
<keyword evidence="2" id="KW-0808">Transferase</keyword>
<feature type="domain" description="N-acetyltransferase" evidence="1">
    <location>
        <begin position="28"/>
        <end position="186"/>
    </location>
</feature>
<name>A0A7W7FYQ7_9PSEU</name>
<dbReference type="GO" id="GO:0008999">
    <property type="term" value="F:protein-N-terminal-alanine acetyltransferase activity"/>
    <property type="evidence" value="ECO:0007669"/>
    <property type="project" value="TreeGrafter"/>
</dbReference>
<keyword evidence="3" id="KW-1185">Reference proteome</keyword>
<dbReference type="GO" id="GO:1990189">
    <property type="term" value="F:protein N-terminal-serine acetyltransferase activity"/>
    <property type="evidence" value="ECO:0007669"/>
    <property type="project" value="TreeGrafter"/>
</dbReference>
<evidence type="ECO:0000259" key="1">
    <source>
        <dbReference type="PROSITE" id="PS51186"/>
    </source>
</evidence>
<dbReference type="PANTHER" id="PTHR43441:SF10">
    <property type="entry name" value="ACETYLTRANSFERASE"/>
    <property type="match status" value="1"/>
</dbReference>